<evidence type="ECO:0000313" key="4">
    <source>
        <dbReference type="Proteomes" id="UP000175616"/>
    </source>
</evidence>
<name>A0A1E7YJF1_9PROT</name>
<evidence type="ECO:0000313" key="3">
    <source>
        <dbReference type="EMBL" id="OFC61839.1"/>
    </source>
</evidence>
<keyword evidence="1" id="KW-0732">Signal</keyword>
<feature type="chain" id="PRO_5014269137" evidence="1">
    <location>
        <begin position="24"/>
        <end position="287"/>
    </location>
</feature>
<accession>A0A1E7YJF1</accession>
<reference evidence="4 5" key="1">
    <citation type="submission" date="2016-06" db="EMBL/GenBank/DDBJ databases">
        <title>Gene turnover analysis identifies the evolutionary adaptation of the extremophile Acidithiobacillus caldus.</title>
        <authorList>
            <person name="Zhang X."/>
        </authorList>
    </citation>
    <scope>NUCLEOTIDE SEQUENCE [LARGE SCALE GENOMIC DNA]</scope>
    <source>
        <strain evidence="2 4">DX</strain>
        <strain evidence="3 5">S1</strain>
    </source>
</reference>
<protein>
    <submittedName>
        <fullName evidence="2">Uncharacterized protein</fullName>
    </submittedName>
</protein>
<dbReference type="GeneID" id="92932335"/>
<dbReference type="AlphaFoldDB" id="A0A1E7YJF1"/>
<dbReference type="PATRIC" id="fig|33059.14.peg.1298"/>
<feature type="signal peptide" evidence="1">
    <location>
        <begin position="1"/>
        <end position="23"/>
    </location>
</feature>
<dbReference type="Proteomes" id="UP000175707">
    <property type="component" value="Unassembled WGS sequence"/>
</dbReference>
<dbReference type="EMBL" id="LZYE01000364">
    <property type="protein sequence ID" value="OFC29636.1"/>
    <property type="molecule type" value="Genomic_DNA"/>
</dbReference>
<comment type="caution">
    <text evidence="2">The sequence shown here is derived from an EMBL/GenBank/DDBJ whole genome shotgun (WGS) entry which is preliminary data.</text>
</comment>
<dbReference type="Proteomes" id="UP000175616">
    <property type="component" value="Unassembled WGS sequence"/>
</dbReference>
<proteinExistence type="predicted"/>
<organism evidence="2 4">
    <name type="scientific">Acidithiobacillus caldus</name>
    <dbReference type="NCBI Taxonomy" id="33059"/>
    <lineage>
        <taxon>Bacteria</taxon>
        <taxon>Pseudomonadati</taxon>
        <taxon>Pseudomonadota</taxon>
        <taxon>Acidithiobacillia</taxon>
        <taxon>Acidithiobacillales</taxon>
        <taxon>Acidithiobacillaceae</taxon>
        <taxon>Acidithiobacillus</taxon>
    </lineage>
</organism>
<evidence type="ECO:0000313" key="5">
    <source>
        <dbReference type="Proteomes" id="UP000175707"/>
    </source>
</evidence>
<sequence>MSCTLKRIVPFVLGLAVAGTSIAGDPMGGKEPGSYLDLLPVTSSLFPVAKGWVLASYGHVQSGRFWGAQYTVLPGAVPLCTDRQNCENSAGVVNFELRDEARRCKHEAAVTEEPANGPARFGVSYVVADVTCSDDWGDWADLGVPNFSEFRGASKNSANTLYAFLFTKDGEDAGFPEGSFAQLRNWLLTHGWESIGDGKSRYRSPYFADSRTRGDLGVVKIEREAFAHPTPTKGVCFLETTFSLATLPASVPLASAGFKSCCGPLGTAAHPEGFCGYAVKPKAVKPK</sequence>
<evidence type="ECO:0000256" key="1">
    <source>
        <dbReference type="SAM" id="SignalP"/>
    </source>
</evidence>
<dbReference type="EMBL" id="LZYH01000327">
    <property type="protein sequence ID" value="OFC61839.1"/>
    <property type="molecule type" value="Genomic_DNA"/>
</dbReference>
<gene>
    <name evidence="2" type="ORF">BAE27_14010</name>
    <name evidence="3" type="ORF">BAE30_03670</name>
</gene>
<dbReference type="RefSeq" id="WP_014003422.1">
    <property type="nucleotide sequence ID" value="NZ_CP043926.1"/>
</dbReference>
<evidence type="ECO:0000313" key="2">
    <source>
        <dbReference type="EMBL" id="OFC29636.1"/>
    </source>
</evidence>